<keyword evidence="4" id="KW-1185">Reference proteome</keyword>
<dbReference type="AlphaFoldDB" id="A0A511D5G7"/>
<comment type="caution">
    <text evidence="3">The sequence shown here is derived from an EMBL/GenBank/DDBJ whole genome shotgun (WGS) entry which is preliminary data.</text>
</comment>
<accession>A0A511D5G7</accession>
<feature type="region of interest" description="Disordered" evidence="1">
    <location>
        <begin position="56"/>
        <end position="81"/>
    </location>
</feature>
<keyword evidence="2" id="KW-0472">Membrane</keyword>
<feature type="transmembrane region" description="Helical" evidence="2">
    <location>
        <begin position="36"/>
        <end position="56"/>
    </location>
</feature>
<name>A0A511D5G7_9PSEU</name>
<evidence type="ECO:0000313" key="3">
    <source>
        <dbReference type="EMBL" id="GEL20042.1"/>
    </source>
</evidence>
<keyword evidence="2" id="KW-0812">Transmembrane</keyword>
<organism evidence="3 4">
    <name type="scientific">Pseudonocardia asaccharolytica DSM 44247 = NBRC 16224</name>
    <dbReference type="NCBI Taxonomy" id="1123024"/>
    <lineage>
        <taxon>Bacteria</taxon>
        <taxon>Bacillati</taxon>
        <taxon>Actinomycetota</taxon>
        <taxon>Actinomycetes</taxon>
        <taxon>Pseudonocardiales</taxon>
        <taxon>Pseudonocardiaceae</taxon>
        <taxon>Pseudonocardia</taxon>
    </lineage>
</organism>
<protein>
    <submittedName>
        <fullName evidence="3">Uncharacterized protein</fullName>
    </submittedName>
</protein>
<reference evidence="3 4" key="1">
    <citation type="submission" date="2019-07" db="EMBL/GenBank/DDBJ databases">
        <title>Whole genome shotgun sequence of Pseudonocardia asaccharolytica NBRC 16224.</title>
        <authorList>
            <person name="Hosoyama A."/>
            <person name="Uohara A."/>
            <person name="Ohji S."/>
            <person name="Ichikawa N."/>
        </authorList>
    </citation>
    <scope>NUCLEOTIDE SEQUENCE [LARGE SCALE GENOMIC DNA]</scope>
    <source>
        <strain evidence="3 4">NBRC 16224</strain>
    </source>
</reference>
<sequence>MAARIFTPGTSSARNGRDIAADISAIRGHEWRRMRIHSAIATVMFVAITIACTSVGPATSGGRRSRGSVAAGAAAAMCRRS</sequence>
<evidence type="ECO:0000256" key="2">
    <source>
        <dbReference type="SAM" id="Phobius"/>
    </source>
</evidence>
<proteinExistence type="predicted"/>
<keyword evidence="2" id="KW-1133">Transmembrane helix</keyword>
<dbReference type="Proteomes" id="UP000321328">
    <property type="component" value="Unassembled WGS sequence"/>
</dbReference>
<evidence type="ECO:0000313" key="4">
    <source>
        <dbReference type="Proteomes" id="UP000321328"/>
    </source>
</evidence>
<gene>
    <name evidence="3" type="ORF">PA7_38790</name>
</gene>
<evidence type="ECO:0000256" key="1">
    <source>
        <dbReference type="SAM" id="MobiDB-lite"/>
    </source>
</evidence>
<dbReference type="EMBL" id="BJVI01000054">
    <property type="protein sequence ID" value="GEL20042.1"/>
    <property type="molecule type" value="Genomic_DNA"/>
</dbReference>